<accession>A0A7V3NVW3</accession>
<feature type="signal peptide" evidence="1">
    <location>
        <begin position="1"/>
        <end position="19"/>
    </location>
</feature>
<evidence type="ECO:0000313" key="2">
    <source>
        <dbReference type="EMBL" id="HGB36626.1"/>
    </source>
</evidence>
<proteinExistence type="predicted"/>
<keyword evidence="1" id="KW-0732">Signal</keyword>
<dbReference type="InterPro" id="IPR052022">
    <property type="entry name" value="26kDa_periplasmic_antigen"/>
</dbReference>
<dbReference type="AlphaFoldDB" id="A0A7V3NVW3"/>
<dbReference type="PANTHER" id="PTHR34387">
    <property type="entry name" value="SLR1258 PROTEIN"/>
    <property type="match status" value="1"/>
</dbReference>
<gene>
    <name evidence="2" type="ORF">ENV38_06965</name>
</gene>
<dbReference type="Gene3D" id="3.30.70.2970">
    <property type="entry name" value="Protein of unknown function (DUF541), domain 2"/>
    <property type="match status" value="1"/>
</dbReference>
<dbReference type="InterPro" id="IPR007497">
    <property type="entry name" value="SIMPL/DUF541"/>
</dbReference>
<dbReference type="Gene3D" id="3.30.110.170">
    <property type="entry name" value="Protein of unknown function (DUF541), domain 1"/>
    <property type="match status" value="1"/>
</dbReference>
<dbReference type="GO" id="GO:0006974">
    <property type="term" value="P:DNA damage response"/>
    <property type="evidence" value="ECO:0007669"/>
    <property type="project" value="TreeGrafter"/>
</dbReference>
<dbReference type="EMBL" id="DTGD01000259">
    <property type="protein sequence ID" value="HGB36626.1"/>
    <property type="molecule type" value="Genomic_DNA"/>
</dbReference>
<dbReference type="PANTHER" id="PTHR34387:SF2">
    <property type="entry name" value="SLR1258 PROTEIN"/>
    <property type="match status" value="1"/>
</dbReference>
<dbReference type="Pfam" id="PF04402">
    <property type="entry name" value="SIMPL"/>
    <property type="match status" value="1"/>
</dbReference>
<sequence length="227" mass="24606">MKNFSGIFVLLMFFGVVFAQSQDTTRTISVSGVAEVEVIPDICTISLGIFVEDPDPAKAMSGLSDKMSSILRTLAQLGVKKEKMKTANLQLEPIYEFQEEKQILKGFRASEDLVVSSPVKDAGKVLAAAVKAGVNRIGGILFDYSGKDSLQLTAIELAMKDARVKAERALAGSGYNIKGIKTINIQSSIPSVPLYRAETFAKSLNEVPIEQGTMKISVSVFVVFNFE</sequence>
<protein>
    <submittedName>
        <fullName evidence="2">DUF541 domain-containing protein</fullName>
    </submittedName>
</protein>
<evidence type="ECO:0000256" key="1">
    <source>
        <dbReference type="SAM" id="SignalP"/>
    </source>
</evidence>
<name>A0A7V3NVW3_UNCW3</name>
<comment type="caution">
    <text evidence="2">The sequence shown here is derived from an EMBL/GenBank/DDBJ whole genome shotgun (WGS) entry which is preliminary data.</text>
</comment>
<organism evidence="2">
    <name type="scientific">candidate division WOR-3 bacterium</name>
    <dbReference type="NCBI Taxonomy" id="2052148"/>
    <lineage>
        <taxon>Bacteria</taxon>
        <taxon>Bacteria division WOR-3</taxon>
    </lineage>
</organism>
<reference evidence="2" key="1">
    <citation type="journal article" date="2020" name="mSystems">
        <title>Genome- and Community-Level Interaction Insights into Carbon Utilization and Element Cycling Functions of Hydrothermarchaeota in Hydrothermal Sediment.</title>
        <authorList>
            <person name="Zhou Z."/>
            <person name="Liu Y."/>
            <person name="Xu W."/>
            <person name="Pan J."/>
            <person name="Luo Z.H."/>
            <person name="Li M."/>
        </authorList>
    </citation>
    <scope>NUCLEOTIDE SEQUENCE [LARGE SCALE GENOMIC DNA]</scope>
    <source>
        <strain evidence="2">SpSt-754</strain>
    </source>
</reference>
<feature type="chain" id="PRO_5031422540" evidence="1">
    <location>
        <begin position="20"/>
        <end position="227"/>
    </location>
</feature>